<gene>
    <name evidence="2" type="ORF">NK662_00840</name>
</gene>
<proteinExistence type="predicted"/>
<sequence>MYRTILYLAVILLALIGCGRQMGETAPSKEEPAVRQEKQDYQLSVQTKMEKGQATFVLLLENQGEKKLILTFPTAQQAEFIVEDAKSKELYRYSKGKMFTQQQTTVQLEPGEQKEWRAVWNYGAIAEGEAYQVSAGLLPLQVNGKQADQSKFTATAEFKGGTAPSAPITVQGKDGVYMVSGPAMPEAGQTMYTVEDGHNELVPATRIDVSKAWRVEINLSKAKLPQNGTLLFVLQVGSKDGKQAPKQQEFVLQQFP</sequence>
<keyword evidence="3" id="KW-1185">Reference proteome</keyword>
<organism evidence="2 3">
    <name type="scientific">Ectobacillus ponti</name>
    <dbReference type="NCBI Taxonomy" id="2961894"/>
    <lineage>
        <taxon>Bacteria</taxon>
        <taxon>Bacillati</taxon>
        <taxon>Bacillota</taxon>
        <taxon>Bacilli</taxon>
        <taxon>Bacillales</taxon>
        <taxon>Bacillaceae</taxon>
        <taxon>Ectobacillus</taxon>
    </lineage>
</organism>
<protein>
    <recommendedName>
        <fullName evidence="1">Intracellular proteinase inhibitor BsuPI domain-containing protein</fullName>
    </recommendedName>
</protein>
<dbReference type="AlphaFoldDB" id="A0AA41X1W5"/>
<name>A0AA41X1W5_9BACI</name>
<comment type="caution">
    <text evidence="2">The sequence shown here is derived from an EMBL/GenBank/DDBJ whole genome shotgun (WGS) entry which is preliminary data.</text>
</comment>
<reference evidence="2" key="1">
    <citation type="submission" date="2022-07" db="EMBL/GenBank/DDBJ databases">
        <authorList>
            <person name="Li W.-J."/>
            <person name="Deng Q.-Q."/>
        </authorList>
    </citation>
    <scope>NUCLEOTIDE SEQUENCE</scope>
    <source>
        <strain evidence="2">SYSU M60031</strain>
    </source>
</reference>
<evidence type="ECO:0000313" key="3">
    <source>
        <dbReference type="Proteomes" id="UP001156102"/>
    </source>
</evidence>
<dbReference type="Proteomes" id="UP001156102">
    <property type="component" value="Unassembled WGS sequence"/>
</dbReference>
<dbReference type="Gene3D" id="2.60.40.2360">
    <property type="entry name" value="Intracellular proteinase inhibitor BsuPI"/>
    <property type="match status" value="1"/>
</dbReference>
<accession>A0AA41X1W5</accession>
<evidence type="ECO:0000313" key="2">
    <source>
        <dbReference type="EMBL" id="MCP8967082.1"/>
    </source>
</evidence>
<dbReference type="EMBL" id="JANCLT010000001">
    <property type="protein sequence ID" value="MCP8967082.1"/>
    <property type="molecule type" value="Genomic_DNA"/>
</dbReference>
<feature type="domain" description="Intracellular proteinase inhibitor BsuPI" evidence="1">
    <location>
        <begin position="43"/>
        <end position="136"/>
    </location>
</feature>
<dbReference type="InterPro" id="IPR038144">
    <property type="entry name" value="IPI"/>
</dbReference>
<dbReference type="InterPro" id="IPR020481">
    <property type="entry name" value="Intracell_prot_inh_BsuPI"/>
</dbReference>
<dbReference type="Pfam" id="PF12690">
    <property type="entry name" value="BsuPI"/>
    <property type="match status" value="1"/>
</dbReference>
<dbReference type="RefSeq" id="WP_254756396.1">
    <property type="nucleotide sequence ID" value="NZ_JANCLT010000001.1"/>
</dbReference>
<dbReference type="PROSITE" id="PS51257">
    <property type="entry name" value="PROKAR_LIPOPROTEIN"/>
    <property type="match status" value="1"/>
</dbReference>
<evidence type="ECO:0000259" key="1">
    <source>
        <dbReference type="Pfam" id="PF12690"/>
    </source>
</evidence>